<evidence type="ECO:0000313" key="2">
    <source>
        <dbReference type="EMBL" id="KPI41048.1"/>
    </source>
</evidence>
<feature type="compositionally biased region" description="Acidic residues" evidence="1">
    <location>
        <begin position="255"/>
        <end position="265"/>
    </location>
</feature>
<dbReference type="RefSeq" id="XP_018001011.1">
    <property type="nucleotide sequence ID" value="XM_018148409.1"/>
</dbReference>
<feature type="compositionally biased region" description="Acidic residues" evidence="1">
    <location>
        <begin position="320"/>
        <end position="337"/>
    </location>
</feature>
<feature type="compositionally biased region" description="Pro residues" evidence="1">
    <location>
        <begin position="63"/>
        <end position="73"/>
    </location>
</feature>
<feature type="compositionally biased region" description="Polar residues" evidence="1">
    <location>
        <begin position="34"/>
        <end position="61"/>
    </location>
</feature>
<organism evidence="2 3">
    <name type="scientific">Cyphellophora attinorum</name>
    <dbReference type="NCBI Taxonomy" id="1664694"/>
    <lineage>
        <taxon>Eukaryota</taxon>
        <taxon>Fungi</taxon>
        <taxon>Dikarya</taxon>
        <taxon>Ascomycota</taxon>
        <taxon>Pezizomycotina</taxon>
        <taxon>Eurotiomycetes</taxon>
        <taxon>Chaetothyriomycetidae</taxon>
        <taxon>Chaetothyriales</taxon>
        <taxon>Cyphellophoraceae</taxon>
        <taxon>Cyphellophora</taxon>
    </lineage>
</organism>
<feature type="compositionally biased region" description="Basic and acidic residues" evidence="1">
    <location>
        <begin position="308"/>
        <end position="319"/>
    </location>
</feature>
<gene>
    <name evidence="2" type="ORF">AB675_7999</name>
</gene>
<dbReference type="Proteomes" id="UP000038010">
    <property type="component" value="Unassembled WGS sequence"/>
</dbReference>
<dbReference type="EMBL" id="LFJN01000010">
    <property type="protein sequence ID" value="KPI41048.1"/>
    <property type="molecule type" value="Genomic_DNA"/>
</dbReference>
<feature type="region of interest" description="Disordered" evidence="1">
    <location>
        <begin position="206"/>
        <end position="359"/>
    </location>
</feature>
<feature type="region of interest" description="Disordered" evidence="1">
    <location>
        <begin position="1"/>
        <end position="73"/>
    </location>
</feature>
<reference evidence="2 3" key="1">
    <citation type="submission" date="2015-06" db="EMBL/GenBank/DDBJ databases">
        <title>Draft genome of the ant-associated black yeast Phialophora attae CBS 131958.</title>
        <authorList>
            <person name="Moreno L.F."/>
            <person name="Stielow B.J."/>
            <person name="de Hoog S."/>
            <person name="Vicente V.A."/>
            <person name="Weiss V.A."/>
            <person name="de Vries M."/>
            <person name="Cruz L.M."/>
            <person name="Souza E.M."/>
        </authorList>
    </citation>
    <scope>NUCLEOTIDE SEQUENCE [LARGE SCALE GENOMIC DNA]</scope>
    <source>
        <strain evidence="2 3">CBS 131958</strain>
    </source>
</reference>
<dbReference type="VEuPathDB" id="FungiDB:AB675_7999"/>
<accession>A0A0N0NN31</accession>
<protein>
    <submittedName>
        <fullName evidence="2">Uncharacterized protein</fullName>
    </submittedName>
</protein>
<evidence type="ECO:0000256" key="1">
    <source>
        <dbReference type="SAM" id="MobiDB-lite"/>
    </source>
</evidence>
<keyword evidence="3" id="KW-1185">Reference proteome</keyword>
<name>A0A0N0NN31_9EURO</name>
<evidence type="ECO:0000313" key="3">
    <source>
        <dbReference type="Proteomes" id="UP000038010"/>
    </source>
</evidence>
<feature type="compositionally biased region" description="Polar residues" evidence="1">
    <location>
        <begin position="338"/>
        <end position="349"/>
    </location>
</feature>
<dbReference type="AlphaFoldDB" id="A0A0N0NN31"/>
<comment type="caution">
    <text evidence="2">The sequence shown here is derived from an EMBL/GenBank/DDBJ whole genome shotgun (WGS) entry which is preliminary data.</text>
</comment>
<proteinExistence type="predicted"/>
<dbReference type="GeneID" id="28740289"/>
<sequence>MSYQDHENPPAVARPLPATPRLNPVELAPAHEPTSPSLTSSFIAINANQRRSDSLSTQSTDVPPRPPTPPPRPVAHLLAEWARDSTPFRGLQEAVMQGRAAESQIENYWNLVEEARRDEAERARKRHQREWEMSLQRADFSNVGDGSTPGRGRRSSMGPMDKWYQGYLRGESPVGQAAHITSLPWNVRDEMKVEYTDMAAVAQDDIATETSPTPGSRGAYQNDDSLDERTSTSEASGTEVDTEKASVFSERASDEMDWQSTDDETQTARRPNAGRIMRKKHRRDSKKDSKLRSKKLAQHISTTDDDPDGHVFESRRSDSDTDLPLENDEDEVMDSIESDQINTEGSNTDRGFGTSIPFS</sequence>